<organism evidence="2 3">
    <name type="scientific">Orbilia brochopaga</name>
    <dbReference type="NCBI Taxonomy" id="3140254"/>
    <lineage>
        <taxon>Eukaryota</taxon>
        <taxon>Fungi</taxon>
        <taxon>Dikarya</taxon>
        <taxon>Ascomycota</taxon>
        <taxon>Pezizomycotina</taxon>
        <taxon>Orbiliomycetes</taxon>
        <taxon>Orbiliales</taxon>
        <taxon>Orbiliaceae</taxon>
        <taxon>Orbilia</taxon>
    </lineage>
</organism>
<feature type="region of interest" description="Disordered" evidence="1">
    <location>
        <begin position="105"/>
        <end position="142"/>
    </location>
</feature>
<comment type="caution">
    <text evidence="2">The sequence shown here is derived from an EMBL/GenBank/DDBJ whole genome shotgun (WGS) entry which is preliminary data.</text>
</comment>
<reference evidence="2 3" key="1">
    <citation type="submission" date="2019-10" db="EMBL/GenBank/DDBJ databases">
        <authorList>
            <person name="Palmer J.M."/>
        </authorList>
    </citation>
    <scope>NUCLEOTIDE SEQUENCE [LARGE SCALE GENOMIC DNA]</scope>
    <source>
        <strain evidence="2 3">TWF696</strain>
    </source>
</reference>
<evidence type="ECO:0000256" key="1">
    <source>
        <dbReference type="SAM" id="MobiDB-lite"/>
    </source>
</evidence>
<dbReference type="Proteomes" id="UP001375240">
    <property type="component" value="Unassembled WGS sequence"/>
</dbReference>
<name>A0AAV9VF41_9PEZI</name>
<keyword evidence="3" id="KW-1185">Reference proteome</keyword>
<dbReference type="EMBL" id="JAVHNQ010000001">
    <property type="protein sequence ID" value="KAK6359654.1"/>
    <property type="molecule type" value="Genomic_DNA"/>
</dbReference>
<evidence type="ECO:0000313" key="2">
    <source>
        <dbReference type="EMBL" id="KAK6359654.1"/>
    </source>
</evidence>
<accession>A0AAV9VF41</accession>
<gene>
    <name evidence="2" type="ORF">TWF696_000798</name>
</gene>
<sequence>MDKQAEQSSTEVRKYLDQLAGASTRIQYLVGKIDDYVAEHDVICINDIDGEPVALAAPIQRPAASTADIDRLASKLVEKFTAELKAKDAEIDRLQKELESVKKAKADLEAERSTRSEVPVRSGLRDHARGSYGLGDRKLFRP</sequence>
<protein>
    <submittedName>
        <fullName evidence="2">Uncharacterized protein</fullName>
    </submittedName>
</protein>
<feature type="compositionally biased region" description="Basic and acidic residues" evidence="1">
    <location>
        <begin position="123"/>
        <end position="142"/>
    </location>
</feature>
<feature type="compositionally biased region" description="Basic and acidic residues" evidence="1">
    <location>
        <begin position="105"/>
        <end position="115"/>
    </location>
</feature>
<dbReference type="AlphaFoldDB" id="A0AAV9VF41"/>
<evidence type="ECO:0000313" key="3">
    <source>
        <dbReference type="Proteomes" id="UP001375240"/>
    </source>
</evidence>
<proteinExistence type="predicted"/>